<gene>
    <name evidence="1" type="ORF">LOK49_LG11G01483</name>
</gene>
<name>A0ACC0G6J3_9ERIC</name>
<comment type="caution">
    <text evidence="1">The sequence shown here is derived from an EMBL/GenBank/DDBJ whole genome shotgun (WGS) entry which is preliminary data.</text>
</comment>
<keyword evidence="2" id="KW-1185">Reference proteome</keyword>
<reference evidence="1 2" key="1">
    <citation type="journal article" date="2022" name="Plant J.">
        <title>Chromosome-level genome of Camellia lanceoleosa provides a valuable resource for understanding genome evolution and self-incompatibility.</title>
        <authorList>
            <person name="Gong W."/>
            <person name="Xiao S."/>
            <person name="Wang L."/>
            <person name="Liao Z."/>
            <person name="Chang Y."/>
            <person name="Mo W."/>
            <person name="Hu G."/>
            <person name="Li W."/>
            <person name="Zhao G."/>
            <person name="Zhu H."/>
            <person name="Hu X."/>
            <person name="Ji K."/>
            <person name="Xiang X."/>
            <person name="Song Q."/>
            <person name="Yuan D."/>
            <person name="Jin S."/>
            <person name="Zhang L."/>
        </authorList>
    </citation>
    <scope>NUCLEOTIDE SEQUENCE [LARGE SCALE GENOMIC DNA]</scope>
    <source>
        <strain evidence="1">SQ_2022a</strain>
    </source>
</reference>
<dbReference type="Proteomes" id="UP001060215">
    <property type="component" value="Chromosome 12"/>
</dbReference>
<accession>A0ACC0G6J3</accession>
<dbReference type="EMBL" id="CM045769">
    <property type="protein sequence ID" value="KAI7995271.1"/>
    <property type="molecule type" value="Genomic_DNA"/>
</dbReference>
<protein>
    <submittedName>
        <fullName evidence="1">Uncharacterized protein</fullName>
    </submittedName>
</protein>
<evidence type="ECO:0000313" key="1">
    <source>
        <dbReference type="EMBL" id="KAI7995271.1"/>
    </source>
</evidence>
<proteinExistence type="predicted"/>
<organism evidence="1 2">
    <name type="scientific">Camellia lanceoleosa</name>
    <dbReference type="NCBI Taxonomy" id="1840588"/>
    <lineage>
        <taxon>Eukaryota</taxon>
        <taxon>Viridiplantae</taxon>
        <taxon>Streptophyta</taxon>
        <taxon>Embryophyta</taxon>
        <taxon>Tracheophyta</taxon>
        <taxon>Spermatophyta</taxon>
        <taxon>Magnoliopsida</taxon>
        <taxon>eudicotyledons</taxon>
        <taxon>Gunneridae</taxon>
        <taxon>Pentapetalae</taxon>
        <taxon>asterids</taxon>
        <taxon>Ericales</taxon>
        <taxon>Theaceae</taxon>
        <taxon>Camellia</taxon>
    </lineage>
</organism>
<evidence type="ECO:0000313" key="2">
    <source>
        <dbReference type="Proteomes" id="UP001060215"/>
    </source>
</evidence>
<sequence length="159" mass="17624">MIGDKSDTFKALLLMVEEECKLSGYRSQLDNYNTQLAAAGATDLNEIANMKAEITQLLSIQTEKCAILASDLQPKAIQFALRCNIGIKCITSEEIKAVDILHQMTGSDKSILICGNELEACALMHLCTKEDFQGRSSWKGILRLSSAENLFRQLHGEKR</sequence>